<comment type="function">
    <text evidence="5">Forms part of the ribosomal stalk, playing a central role in the interaction of the ribosome with GTP-bound translation factors.</text>
</comment>
<accession>A0A6B1DWW4</accession>
<dbReference type="EMBL" id="VXPY01000111">
    <property type="protein sequence ID" value="MYD91738.1"/>
    <property type="molecule type" value="Genomic_DNA"/>
</dbReference>
<name>A0A6B1DWW4_9CHLR</name>
<keyword evidence="5" id="KW-0694">RNA-binding</keyword>
<dbReference type="GO" id="GO:0005840">
    <property type="term" value="C:ribosome"/>
    <property type="evidence" value="ECO:0007669"/>
    <property type="project" value="UniProtKB-KW"/>
</dbReference>
<proteinExistence type="inferred from homology"/>
<reference evidence="6" key="1">
    <citation type="submission" date="2019-09" db="EMBL/GenBank/DDBJ databases">
        <title>Characterisation of the sponge microbiome using genome-centric metagenomics.</title>
        <authorList>
            <person name="Engelberts J.P."/>
            <person name="Robbins S.J."/>
            <person name="De Goeij J.M."/>
            <person name="Aranda M."/>
            <person name="Bell S.C."/>
            <person name="Webster N.S."/>
        </authorList>
    </citation>
    <scope>NUCLEOTIDE SEQUENCE</scope>
    <source>
        <strain evidence="6">SB0662_bin_9</strain>
    </source>
</reference>
<dbReference type="GO" id="GO:0070180">
    <property type="term" value="F:large ribosomal subunit rRNA binding"/>
    <property type="evidence" value="ECO:0007669"/>
    <property type="project" value="UniProtKB-UniRule"/>
</dbReference>
<comment type="caution">
    <text evidence="6">The sequence shown here is derived from an EMBL/GenBank/DDBJ whole genome shotgun (WGS) entry which is preliminary data.</text>
</comment>
<protein>
    <recommendedName>
        <fullName evidence="4 5">Large ribosomal subunit protein uL10</fullName>
    </recommendedName>
</protein>
<keyword evidence="2 5" id="KW-0689">Ribosomal protein</keyword>
<dbReference type="SUPFAM" id="SSF160369">
    <property type="entry name" value="Ribosomal protein L10-like"/>
    <property type="match status" value="1"/>
</dbReference>
<dbReference type="NCBIfam" id="NF000955">
    <property type="entry name" value="PRK00099.1-1"/>
    <property type="match status" value="1"/>
</dbReference>
<dbReference type="InterPro" id="IPR043141">
    <property type="entry name" value="Ribosomal_uL10-like_sf"/>
</dbReference>
<dbReference type="GO" id="GO:1990904">
    <property type="term" value="C:ribonucleoprotein complex"/>
    <property type="evidence" value="ECO:0007669"/>
    <property type="project" value="UniProtKB-KW"/>
</dbReference>
<evidence type="ECO:0000256" key="3">
    <source>
        <dbReference type="ARBA" id="ARBA00023274"/>
    </source>
</evidence>
<evidence type="ECO:0000256" key="2">
    <source>
        <dbReference type="ARBA" id="ARBA00022980"/>
    </source>
</evidence>
<keyword evidence="3 5" id="KW-0687">Ribonucleoprotein</keyword>
<evidence type="ECO:0000256" key="1">
    <source>
        <dbReference type="ARBA" id="ARBA00008889"/>
    </source>
</evidence>
<dbReference type="Gene3D" id="3.30.70.1730">
    <property type="match status" value="1"/>
</dbReference>
<dbReference type="Pfam" id="PF00466">
    <property type="entry name" value="Ribosomal_L10"/>
    <property type="match status" value="1"/>
</dbReference>
<sequence>MRRKKSERQPAPIRPNRILSIMNVHSYGNWGTGCGPARRPLENSATASLNPGMLTRTSKKKIGFVSGLSDSTPIPSAGIAPHRHWHALPCEIWWQTLPWAIFPGPYTLTPDRRPQAAHAVKPRRLPVKARCGTGARNPLRIRGLPCASPASSRTAGFLLALRHTRTTTTMALSRARKEELVAQYTDLVTDSAALVFTGYQGTSVPEMQNIRHRMQDAGATFMVVQNRLLRIALSTCHPDVEVPAFTGSRAVVFSGEDIGHTVTELKSHIARELKNDHPFHISGAWMSGQWLEAPDAEQLSELPSLAEVQAKLLATISAPARELVGMVDAVPNALYRVISAPPRDLAQVLRAHSEAA</sequence>
<dbReference type="PROSITE" id="PS51257">
    <property type="entry name" value="PROKAR_LIPOPROTEIN"/>
    <property type="match status" value="1"/>
</dbReference>
<evidence type="ECO:0000256" key="5">
    <source>
        <dbReference type="HAMAP-Rule" id="MF_00362"/>
    </source>
</evidence>
<comment type="subunit">
    <text evidence="5">Part of the ribosomal stalk of the 50S ribosomal subunit. The N-terminus interacts with L11 and the large rRNA to form the base of the stalk. The C-terminus forms an elongated spine to which L12 dimers bind in a sequential fashion forming a multimeric L10(L12)X complex.</text>
</comment>
<comment type="similarity">
    <text evidence="1 5">Belongs to the universal ribosomal protein uL10 family.</text>
</comment>
<gene>
    <name evidence="5" type="primary">rplJ</name>
    <name evidence="6" type="ORF">F4Y08_15630</name>
</gene>
<dbReference type="InterPro" id="IPR047865">
    <property type="entry name" value="Ribosomal_uL10_bac_type"/>
</dbReference>
<dbReference type="GO" id="GO:0006412">
    <property type="term" value="P:translation"/>
    <property type="evidence" value="ECO:0007669"/>
    <property type="project" value="UniProtKB-UniRule"/>
</dbReference>
<dbReference type="InterPro" id="IPR022973">
    <property type="entry name" value="Ribosomal_uL10_bac"/>
</dbReference>
<organism evidence="6">
    <name type="scientific">Caldilineaceae bacterium SB0662_bin_9</name>
    <dbReference type="NCBI Taxonomy" id="2605258"/>
    <lineage>
        <taxon>Bacteria</taxon>
        <taxon>Bacillati</taxon>
        <taxon>Chloroflexota</taxon>
        <taxon>Caldilineae</taxon>
        <taxon>Caldilineales</taxon>
        <taxon>Caldilineaceae</taxon>
    </lineage>
</organism>
<evidence type="ECO:0000256" key="4">
    <source>
        <dbReference type="ARBA" id="ARBA00035202"/>
    </source>
</evidence>
<evidence type="ECO:0000313" key="6">
    <source>
        <dbReference type="EMBL" id="MYD91738.1"/>
    </source>
</evidence>
<dbReference type="HAMAP" id="MF_00362">
    <property type="entry name" value="Ribosomal_uL10"/>
    <property type="match status" value="1"/>
</dbReference>
<keyword evidence="5" id="KW-0699">rRNA-binding</keyword>
<dbReference type="PANTHER" id="PTHR11560">
    <property type="entry name" value="39S RIBOSOMAL PROTEIN L10, MITOCHONDRIAL"/>
    <property type="match status" value="1"/>
</dbReference>
<dbReference type="AlphaFoldDB" id="A0A6B1DWW4"/>
<dbReference type="InterPro" id="IPR001790">
    <property type="entry name" value="Ribosomal_uL10"/>
</dbReference>
<dbReference type="CDD" id="cd05797">
    <property type="entry name" value="Ribosomal_L10"/>
    <property type="match status" value="1"/>
</dbReference>